<evidence type="ECO:0000256" key="4">
    <source>
        <dbReference type="ARBA" id="ARBA00023239"/>
    </source>
</evidence>
<evidence type="ECO:0000256" key="1">
    <source>
        <dbReference type="ARBA" id="ARBA00001947"/>
    </source>
</evidence>
<dbReference type="GO" id="GO:0070497">
    <property type="term" value="F:6-carboxytetrahydropterin synthase activity"/>
    <property type="evidence" value="ECO:0007669"/>
    <property type="project" value="UniProtKB-EC"/>
</dbReference>
<dbReference type="GO" id="GO:0046872">
    <property type="term" value="F:metal ion binding"/>
    <property type="evidence" value="ECO:0007669"/>
    <property type="project" value="UniProtKB-KW"/>
</dbReference>
<name>A0A3B1BKW7_9ZZZZ</name>
<evidence type="ECO:0000256" key="2">
    <source>
        <dbReference type="ARBA" id="ARBA00022723"/>
    </source>
</evidence>
<dbReference type="InterPro" id="IPR038418">
    <property type="entry name" value="6-PTP_synth/QueD_sf"/>
</dbReference>
<comment type="cofactor">
    <cofactor evidence="1">
        <name>Zn(2+)</name>
        <dbReference type="ChEBI" id="CHEBI:29105"/>
    </cofactor>
</comment>
<dbReference type="InterPro" id="IPR007115">
    <property type="entry name" value="6-PTP_synth/QueD"/>
</dbReference>
<sequence length="138" mass="15817">MKISKDFRWEMGHRLQCHKGKCFNLHGHSYKLQVEFEGEIDANTGMVLDYFDVKDIVAPIVNKLDHTVVVWDKDTELIAMLKNLGTAHVIMPFETTAENLVGYFLKEISQTDLPSGISKIKVRVCETENTYAEDEIKI</sequence>
<gene>
    <name evidence="5" type="ORF">MNBD_IGNAVI01-2842</name>
</gene>
<dbReference type="AlphaFoldDB" id="A0A3B1BKW7"/>
<dbReference type="EMBL" id="UOGD01000108">
    <property type="protein sequence ID" value="VAX18599.1"/>
    <property type="molecule type" value="Genomic_DNA"/>
</dbReference>
<dbReference type="PANTHER" id="PTHR12589:SF7">
    <property type="entry name" value="6-PYRUVOYL TETRAHYDROBIOPTERIN SYNTHASE"/>
    <property type="match status" value="1"/>
</dbReference>
<proteinExistence type="predicted"/>
<organism evidence="5">
    <name type="scientific">hydrothermal vent metagenome</name>
    <dbReference type="NCBI Taxonomy" id="652676"/>
    <lineage>
        <taxon>unclassified sequences</taxon>
        <taxon>metagenomes</taxon>
        <taxon>ecological metagenomes</taxon>
    </lineage>
</organism>
<reference evidence="5" key="1">
    <citation type="submission" date="2018-06" db="EMBL/GenBank/DDBJ databases">
        <authorList>
            <person name="Zhirakovskaya E."/>
        </authorList>
    </citation>
    <scope>NUCLEOTIDE SEQUENCE</scope>
</reference>
<accession>A0A3B1BKW7</accession>
<keyword evidence="3" id="KW-0862">Zinc</keyword>
<dbReference type="EC" id="4.1.2.50" evidence="5"/>
<evidence type="ECO:0000256" key="3">
    <source>
        <dbReference type="ARBA" id="ARBA00022833"/>
    </source>
</evidence>
<dbReference type="Gene3D" id="3.30.479.10">
    <property type="entry name" value="6-pyruvoyl tetrahydropterin synthase/QueD"/>
    <property type="match status" value="1"/>
</dbReference>
<protein>
    <submittedName>
        <fullName evidence="5">6-carboxytetrahydropterin synthase @ Queuosine biosynthesis QueD, PTPS-I</fullName>
        <ecNumber evidence="5">4.1.2.50</ecNumber>
    </submittedName>
</protein>
<keyword evidence="4 5" id="KW-0456">Lyase</keyword>
<keyword evidence="2" id="KW-0479">Metal-binding</keyword>
<evidence type="ECO:0000313" key="5">
    <source>
        <dbReference type="EMBL" id="VAX18599.1"/>
    </source>
</evidence>
<dbReference type="PANTHER" id="PTHR12589">
    <property type="entry name" value="PYRUVOYL TETRAHYDROBIOPTERIN SYNTHASE"/>
    <property type="match status" value="1"/>
</dbReference>
<dbReference type="Pfam" id="PF01242">
    <property type="entry name" value="PTPS"/>
    <property type="match status" value="1"/>
</dbReference>
<dbReference type="SUPFAM" id="SSF55620">
    <property type="entry name" value="Tetrahydrobiopterin biosynthesis enzymes-like"/>
    <property type="match status" value="1"/>
</dbReference>